<dbReference type="HOGENOM" id="CLU_433137_0_0_1"/>
<name>K3X708_GLOUD</name>
<reference evidence="3" key="1">
    <citation type="journal article" date="2010" name="Genome Biol.">
        <title>Genome sequence of the necrotrophic plant pathogen Pythium ultimum reveals original pathogenicity mechanisms and effector repertoire.</title>
        <authorList>
            <person name="Levesque C.A."/>
            <person name="Brouwer H."/>
            <person name="Cano L."/>
            <person name="Hamilton J.P."/>
            <person name="Holt C."/>
            <person name="Huitema E."/>
            <person name="Raffaele S."/>
            <person name="Robideau G.P."/>
            <person name="Thines M."/>
            <person name="Win J."/>
            <person name="Zerillo M.M."/>
            <person name="Beakes G.W."/>
            <person name="Boore J.L."/>
            <person name="Busam D."/>
            <person name="Dumas B."/>
            <person name="Ferriera S."/>
            <person name="Fuerstenberg S.I."/>
            <person name="Gachon C.M."/>
            <person name="Gaulin E."/>
            <person name="Govers F."/>
            <person name="Grenville-Briggs L."/>
            <person name="Horner N."/>
            <person name="Hostetler J."/>
            <person name="Jiang R.H."/>
            <person name="Johnson J."/>
            <person name="Krajaejun T."/>
            <person name="Lin H."/>
            <person name="Meijer H.J."/>
            <person name="Moore B."/>
            <person name="Morris P."/>
            <person name="Phuntmart V."/>
            <person name="Puiu D."/>
            <person name="Shetty J."/>
            <person name="Stajich J.E."/>
            <person name="Tripathy S."/>
            <person name="Wawra S."/>
            <person name="van West P."/>
            <person name="Whitty B.R."/>
            <person name="Coutinho P.M."/>
            <person name="Henrissat B."/>
            <person name="Martin F."/>
            <person name="Thomas P.D."/>
            <person name="Tyler B.M."/>
            <person name="De Vries R.P."/>
            <person name="Kamoun S."/>
            <person name="Yandell M."/>
            <person name="Tisserat N."/>
            <person name="Buell C.R."/>
        </authorList>
    </citation>
    <scope>NUCLEOTIDE SEQUENCE</scope>
    <source>
        <strain evidence="3">DAOM:BR144</strain>
    </source>
</reference>
<dbReference type="AlphaFoldDB" id="K3X708"/>
<dbReference type="OMA" id="RAHWVLC"/>
<feature type="region of interest" description="Disordered" evidence="1">
    <location>
        <begin position="589"/>
        <end position="611"/>
    </location>
</feature>
<reference evidence="3" key="2">
    <citation type="submission" date="2010-04" db="EMBL/GenBank/DDBJ databases">
        <authorList>
            <person name="Buell R."/>
            <person name="Hamilton J."/>
            <person name="Hostetler J."/>
        </authorList>
    </citation>
    <scope>NUCLEOTIDE SEQUENCE [LARGE SCALE GENOMIC DNA]</scope>
    <source>
        <strain evidence="3">DAOM:BR144</strain>
    </source>
</reference>
<dbReference type="Proteomes" id="UP000019132">
    <property type="component" value="Unassembled WGS sequence"/>
</dbReference>
<dbReference type="VEuPathDB" id="FungiDB:PYU1_G012980"/>
<feature type="region of interest" description="Disordered" evidence="1">
    <location>
        <begin position="631"/>
        <end position="653"/>
    </location>
</feature>
<sequence length="653" mass="72502">MSDDRVRALLAHATIVDALHEDDIAEVLSDVASLSEQYIPTLQFLMRPDNLVGLIKCMLQAPASASEATPRSIERSAPSGGEFPCYDEYAIVYRAHWVLCASGFSSQLIAAIVGLQTEWHTAICVEITRCNSRDTMIVEALSRFLNTFMDQYSPESLLAFVGAEHQHAFLETLLVLIYYEPIRDVLLRVMTDLPDSIVPLQGVMSQFLYQLAPWDASTQALCTKLIQSRIADDLPHQIFSRMVFTCDLLTDLIHERRTGSLGFFYVAQLSSSLEFATRLIDAAAEDLRVLPTAFANESYAVKVLNSLLQQSQCGCVTKAAFLSHTPPSEDGVQVSLTEGSPHEDLPMVWKQFITRLSEFVTILNLPPQRHFKTIHVQVIYLMLPILNVSCTAIDEQLVVTKTMECLLALISRFPGANILHCAISRLFIVALEDSPFMFGKELPAFRAANDPLRLHLLLHGCFETVLSAFGTKEQRVKPPPAFLDIAISFDQAMTTAQAHSPHLFLKIKGTMDAWNEFRASVLLPTQTLWEEQYEPPALPDRPKRASTVEFLGPASEFTLLVPGVFTKQEQEEEQINCLQRAIAEATGTPMLGGMTSADLESEKKKLDDDEIPTPLSALYNDEERFLMLRVASTSSSAPSSPVPPVSSYSPLST</sequence>
<keyword evidence="3" id="KW-1185">Reference proteome</keyword>
<reference evidence="2" key="3">
    <citation type="submission" date="2015-02" db="UniProtKB">
        <authorList>
            <consortium name="EnsemblProtists"/>
        </authorList>
    </citation>
    <scope>IDENTIFICATION</scope>
    <source>
        <strain evidence="2">DAOM BR144</strain>
    </source>
</reference>
<accession>K3X708</accession>
<organism evidence="2 3">
    <name type="scientific">Globisporangium ultimum (strain ATCC 200006 / CBS 805.95 / DAOM BR144)</name>
    <name type="common">Pythium ultimum</name>
    <dbReference type="NCBI Taxonomy" id="431595"/>
    <lineage>
        <taxon>Eukaryota</taxon>
        <taxon>Sar</taxon>
        <taxon>Stramenopiles</taxon>
        <taxon>Oomycota</taxon>
        <taxon>Peronosporomycetes</taxon>
        <taxon>Pythiales</taxon>
        <taxon>Pythiaceae</taxon>
        <taxon>Globisporangium</taxon>
    </lineage>
</organism>
<dbReference type="EnsemblProtists" id="PYU1_T013007">
    <property type="protein sequence ID" value="PYU1_T013007"/>
    <property type="gene ID" value="PYU1_G012980"/>
</dbReference>
<proteinExistence type="predicted"/>
<evidence type="ECO:0000313" key="3">
    <source>
        <dbReference type="Proteomes" id="UP000019132"/>
    </source>
</evidence>
<protein>
    <submittedName>
        <fullName evidence="2">Uncharacterized protein</fullName>
    </submittedName>
</protein>
<dbReference type="eggNOG" id="ENOG502S2A0">
    <property type="taxonomic scope" value="Eukaryota"/>
</dbReference>
<dbReference type="EMBL" id="GL376570">
    <property type="status" value="NOT_ANNOTATED_CDS"/>
    <property type="molecule type" value="Genomic_DNA"/>
</dbReference>
<dbReference type="InParanoid" id="K3X708"/>
<evidence type="ECO:0000313" key="2">
    <source>
        <dbReference type="EnsemblProtists" id="PYU1_T013007"/>
    </source>
</evidence>
<evidence type="ECO:0000256" key="1">
    <source>
        <dbReference type="SAM" id="MobiDB-lite"/>
    </source>
</evidence>